<dbReference type="PROSITE" id="PS00061">
    <property type="entry name" value="ADH_SHORT"/>
    <property type="match status" value="1"/>
</dbReference>
<dbReference type="KEGG" id="aal:EP13_07370"/>
<organism evidence="2 3">
    <name type="scientific">Alteromonas australica</name>
    <dbReference type="NCBI Taxonomy" id="589873"/>
    <lineage>
        <taxon>Bacteria</taxon>
        <taxon>Pseudomonadati</taxon>
        <taxon>Pseudomonadota</taxon>
        <taxon>Gammaproteobacteria</taxon>
        <taxon>Alteromonadales</taxon>
        <taxon>Alteromonadaceae</taxon>
        <taxon>Alteromonas/Salinimonas group</taxon>
        <taxon>Alteromonas</taxon>
    </lineage>
</organism>
<dbReference type="PRINTS" id="PR00080">
    <property type="entry name" value="SDRFAMILY"/>
</dbReference>
<evidence type="ECO:0000313" key="3">
    <source>
        <dbReference type="Proteomes" id="UP000056090"/>
    </source>
</evidence>
<dbReference type="InterPro" id="IPR011294">
    <property type="entry name" value="3-OHbutyrate_DH"/>
</dbReference>
<comment type="similarity">
    <text evidence="1">Belongs to the short-chain dehydrogenases/reductases (SDR) family.</text>
</comment>
<dbReference type="AlphaFoldDB" id="A0A075NYD9"/>
<dbReference type="GO" id="GO:0003858">
    <property type="term" value="F:3-hydroxybutyrate dehydrogenase activity"/>
    <property type="evidence" value="ECO:0007669"/>
    <property type="project" value="InterPro"/>
</dbReference>
<dbReference type="NCBIfam" id="NF009093">
    <property type="entry name" value="PRK12429.1"/>
    <property type="match status" value="1"/>
</dbReference>
<dbReference type="NCBIfam" id="TIGR01963">
    <property type="entry name" value="PHB_DH"/>
    <property type="match status" value="1"/>
</dbReference>
<dbReference type="PANTHER" id="PTHR42879">
    <property type="entry name" value="3-OXOACYL-(ACYL-CARRIER-PROTEIN) REDUCTASE"/>
    <property type="match status" value="1"/>
</dbReference>
<dbReference type="PRINTS" id="PR00081">
    <property type="entry name" value="GDHRDH"/>
</dbReference>
<dbReference type="GeneID" id="78254733"/>
<reference evidence="2 3" key="1">
    <citation type="submission" date="2014-06" db="EMBL/GenBank/DDBJ databases">
        <title>Genomes of Alteromonas australica, a world apart.</title>
        <authorList>
            <person name="Gonzaga A."/>
            <person name="Lopez-Perez M."/>
            <person name="Rodriguez-Valera F."/>
        </authorList>
    </citation>
    <scope>NUCLEOTIDE SEQUENCE [LARGE SCALE GENOMIC DNA]</scope>
    <source>
        <strain evidence="2 3">H 17</strain>
    </source>
</reference>
<evidence type="ECO:0000313" key="2">
    <source>
        <dbReference type="EMBL" id="AIF98523.1"/>
    </source>
</evidence>
<dbReference type="InterPro" id="IPR050259">
    <property type="entry name" value="SDR"/>
</dbReference>
<proteinExistence type="inferred from homology"/>
<dbReference type="RefSeq" id="WP_044056706.1">
    <property type="nucleotide sequence ID" value="NZ_CBCSKJ010000001.1"/>
</dbReference>
<dbReference type="InterPro" id="IPR002347">
    <property type="entry name" value="SDR_fam"/>
</dbReference>
<sequence length="263" mass="28432">MNKRTVFVTGGASGIGYGIAKSMVLNGHYVVIADINEHAAQEAVSRLINECEQQGVDCSANIRAVAVDVCDAQRVSALPDKLGELHVDVLINNAGIQHVAKLEDFPAHKWQQLINIMLVGPALLTQTFLPAMRENNFGRIINIGSIHSLVASPYKSAYVSAKHGLLGFAKTLALETGNSNITINTLCPAYVKTPLVEQQIAAQAKENNLTEDDVINKIMLEPMPKKQFVEIDELADTALFLMSDSARNITAQAIALDGGWTAR</sequence>
<dbReference type="Proteomes" id="UP000056090">
    <property type="component" value="Chromosome"/>
</dbReference>
<dbReference type="EMBL" id="CP008849">
    <property type="protein sequence ID" value="AIF98523.1"/>
    <property type="molecule type" value="Genomic_DNA"/>
</dbReference>
<dbReference type="Gene3D" id="3.40.50.720">
    <property type="entry name" value="NAD(P)-binding Rossmann-like Domain"/>
    <property type="match status" value="1"/>
</dbReference>
<gene>
    <name evidence="2" type="ORF">EP13_07370</name>
</gene>
<dbReference type="SUPFAM" id="SSF51735">
    <property type="entry name" value="NAD(P)-binding Rossmann-fold domains"/>
    <property type="match status" value="1"/>
</dbReference>
<dbReference type="InterPro" id="IPR036291">
    <property type="entry name" value="NAD(P)-bd_dom_sf"/>
</dbReference>
<dbReference type="GO" id="GO:0032787">
    <property type="term" value="P:monocarboxylic acid metabolic process"/>
    <property type="evidence" value="ECO:0007669"/>
    <property type="project" value="UniProtKB-ARBA"/>
</dbReference>
<dbReference type="eggNOG" id="COG1028">
    <property type="taxonomic scope" value="Bacteria"/>
</dbReference>
<accession>A0A075NYD9</accession>
<dbReference type="FunFam" id="3.40.50.720:FF:000084">
    <property type="entry name" value="Short-chain dehydrogenase reductase"/>
    <property type="match status" value="1"/>
</dbReference>
<protein>
    <submittedName>
        <fullName evidence="2">3-hydroxybutyrate dehydrogenase</fullName>
    </submittedName>
</protein>
<dbReference type="Pfam" id="PF13561">
    <property type="entry name" value="adh_short_C2"/>
    <property type="match status" value="1"/>
</dbReference>
<evidence type="ECO:0000256" key="1">
    <source>
        <dbReference type="ARBA" id="ARBA00006484"/>
    </source>
</evidence>
<dbReference type="PANTHER" id="PTHR42879:SF2">
    <property type="entry name" value="3-OXOACYL-[ACYL-CARRIER-PROTEIN] REDUCTASE FABG"/>
    <property type="match status" value="1"/>
</dbReference>
<name>A0A075NYD9_9ALTE</name>
<dbReference type="InterPro" id="IPR020904">
    <property type="entry name" value="Sc_DH/Rdtase_CS"/>
</dbReference>
<keyword evidence="3" id="KW-1185">Reference proteome</keyword>